<dbReference type="Proteomes" id="UP001152484">
    <property type="component" value="Unassembled WGS sequence"/>
</dbReference>
<feature type="non-terminal residue" evidence="1">
    <location>
        <position position="172"/>
    </location>
</feature>
<comment type="caution">
    <text evidence="1">The sequence shown here is derived from an EMBL/GenBank/DDBJ whole genome shotgun (WGS) entry which is preliminary data.</text>
</comment>
<accession>A0A9P0YFE0</accession>
<gene>
    <name evidence="1" type="ORF">CEURO_LOCUS99</name>
</gene>
<dbReference type="AlphaFoldDB" id="A0A9P0YFE0"/>
<evidence type="ECO:0000313" key="2">
    <source>
        <dbReference type="Proteomes" id="UP001152484"/>
    </source>
</evidence>
<organism evidence="1 2">
    <name type="scientific">Cuscuta europaea</name>
    <name type="common">European dodder</name>
    <dbReference type="NCBI Taxonomy" id="41803"/>
    <lineage>
        <taxon>Eukaryota</taxon>
        <taxon>Viridiplantae</taxon>
        <taxon>Streptophyta</taxon>
        <taxon>Embryophyta</taxon>
        <taxon>Tracheophyta</taxon>
        <taxon>Spermatophyta</taxon>
        <taxon>Magnoliopsida</taxon>
        <taxon>eudicotyledons</taxon>
        <taxon>Gunneridae</taxon>
        <taxon>Pentapetalae</taxon>
        <taxon>asterids</taxon>
        <taxon>lamiids</taxon>
        <taxon>Solanales</taxon>
        <taxon>Convolvulaceae</taxon>
        <taxon>Cuscuteae</taxon>
        <taxon>Cuscuta</taxon>
        <taxon>Cuscuta subgen. Cuscuta</taxon>
    </lineage>
</organism>
<protein>
    <submittedName>
        <fullName evidence="1">Uncharacterized protein</fullName>
    </submittedName>
</protein>
<dbReference type="OrthoDB" id="1592604at2759"/>
<dbReference type="EMBL" id="CAMAPE010000001">
    <property type="protein sequence ID" value="CAH9050639.1"/>
    <property type="molecule type" value="Genomic_DNA"/>
</dbReference>
<keyword evidence="2" id="KW-1185">Reference proteome</keyword>
<evidence type="ECO:0000313" key="1">
    <source>
        <dbReference type="EMBL" id="CAH9050639.1"/>
    </source>
</evidence>
<name>A0A9P0YFE0_CUSEU</name>
<reference evidence="1" key="1">
    <citation type="submission" date="2022-07" db="EMBL/GenBank/DDBJ databases">
        <authorList>
            <person name="Macas J."/>
            <person name="Novak P."/>
            <person name="Neumann P."/>
        </authorList>
    </citation>
    <scope>NUCLEOTIDE SEQUENCE</scope>
</reference>
<proteinExistence type="predicted"/>
<dbReference type="PANTHER" id="PTHR46635:SF2">
    <property type="entry name" value="GLYCOSYL TRANSFERASE FAMILY 1 DOMAIN-CONTAINING PROTEIN"/>
    <property type="match status" value="1"/>
</dbReference>
<sequence length="172" mass="20045">MSLWEIIGNVSVLSAERFIYIDWSLFDGVIADSLEDKRAISSLMQEPFCSVPLIWMVHEDTLANRLQIYESMGWEHLMFHWRAAFHRADVVVFPDFSLPMLYSVLDTGNFFVIPGSPKDVWAAESYSRTHSKSQLREEYGFDKDDKLVLVVGSSFLYNKLSWDYVLPMREME</sequence>
<dbReference type="PANTHER" id="PTHR46635">
    <property type="entry name" value="GLYCOSYL TRANSFERASE FAMILY 1 PROTEIN"/>
    <property type="match status" value="1"/>
</dbReference>